<protein>
    <recommendedName>
        <fullName evidence="8">cGMP-dependent protein kinase</fullName>
    </recommendedName>
</protein>
<dbReference type="PROSITE" id="PS50042">
    <property type="entry name" value="CNMP_BINDING_3"/>
    <property type="match status" value="3"/>
</dbReference>
<comment type="caution">
    <text evidence="11">The sequence shown here is derived from an EMBL/GenBank/DDBJ whole genome shotgun (WGS) entry which is preliminary data.</text>
</comment>
<evidence type="ECO:0000256" key="4">
    <source>
        <dbReference type="ARBA" id="ARBA00022741"/>
    </source>
</evidence>
<dbReference type="EMBL" id="MPUH01000480">
    <property type="protein sequence ID" value="OMJ79256.1"/>
    <property type="molecule type" value="Genomic_DNA"/>
</dbReference>
<dbReference type="PANTHER" id="PTHR24353">
    <property type="entry name" value="CYCLIC NUCLEOTIDE-DEPENDENT PROTEIN KINASE"/>
    <property type="match status" value="1"/>
</dbReference>
<reference evidence="11 12" key="1">
    <citation type="submission" date="2016-11" db="EMBL/GenBank/DDBJ databases">
        <title>The macronuclear genome of Stentor coeruleus: a giant cell with tiny introns.</title>
        <authorList>
            <person name="Slabodnick M."/>
            <person name="Ruby J.G."/>
            <person name="Reiff S.B."/>
            <person name="Swart E.C."/>
            <person name="Gosai S."/>
            <person name="Prabakaran S."/>
            <person name="Witkowska E."/>
            <person name="Larue G.E."/>
            <person name="Fisher S."/>
            <person name="Freeman R.M."/>
            <person name="Gunawardena J."/>
            <person name="Chu W."/>
            <person name="Stover N.A."/>
            <person name="Gregory B.D."/>
            <person name="Nowacki M."/>
            <person name="Derisi J."/>
            <person name="Roy S.W."/>
            <person name="Marshall W.F."/>
            <person name="Sood P."/>
        </authorList>
    </citation>
    <scope>NUCLEOTIDE SEQUENCE [LARGE SCALE GENOMIC DNA]</scope>
    <source>
        <strain evidence="11">WM001</strain>
    </source>
</reference>
<dbReference type="Pfam" id="PF00069">
    <property type="entry name" value="Pkinase"/>
    <property type="match status" value="1"/>
</dbReference>
<evidence type="ECO:0000256" key="1">
    <source>
        <dbReference type="ARBA" id="ARBA00001946"/>
    </source>
</evidence>
<dbReference type="PROSITE" id="PS50011">
    <property type="entry name" value="PROTEIN_KINASE_DOM"/>
    <property type="match status" value="1"/>
</dbReference>
<comment type="cofactor">
    <cofactor evidence="1">
        <name>Mg(2+)</name>
        <dbReference type="ChEBI" id="CHEBI:18420"/>
    </cofactor>
</comment>
<dbReference type="InterPro" id="IPR011009">
    <property type="entry name" value="Kinase-like_dom_sf"/>
</dbReference>
<evidence type="ECO:0000256" key="3">
    <source>
        <dbReference type="ARBA" id="ARBA00022679"/>
    </source>
</evidence>
<evidence type="ECO:0000313" key="12">
    <source>
        <dbReference type="Proteomes" id="UP000187209"/>
    </source>
</evidence>
<sequence length="849" mass="98028">MGSCSSVPKTKKTHRKQASTSIQSDFLLEIKVGTAKEKLPGKASKILIEGALKKHYLFSDISDEDLSFIMSTLVFFNIPPKEYVFQQGEIGSTFFIVETGKLEVIRNGVKKTILQSGDYFGDMSLLTDFPRRASIKTIDNSELWGIGREAFRELVYRINKRSLSEIQAFISQLRIFSSLPDYQMKELAEVAVQHRFRDNVRIMCEGDEGVLLYIIKEGKAIAKFQGAERFRLIAGEMFGEAEVFGDDNIRKYSVYSVGDTRVLSLSTQNIHEILGENFREIIFKNQAKNTLLSSKFTKHLSRDCINQIIDACEWRKLKPDDEALESPIEASKVYILCMGSLKSEKALYEDQKVIGFIEKRRDNTLIGVTLSAITESIVGIICLTKIETITKMHWYDLRRQLKNIHVLKKIEFFSVLSHSKLRYISSVAKRQSFEKKEVIFRYGEAAKTIFVLKSGKVKMYYHGKKLRVLGKYEIFGDNCLQEKSRSANAKAVRKSKCIVIKGVDLLDIMDYETGYKVQKTKSFLSYFNLYELLLVKQISKTEEKASFLSFVNDIQTFFYVETINKAKVETKETFKQLLNEKNIAISIEHPQILRLAKTFSDSQFIYIVYENFMVNDFSVILNSPLIEDHAKFLAASLLSILEYLHEKNIIYREFNPITLSLANNGYPFIQNFRSAKVVKERTNTRLDVNPYTAPEMIIAEGYNKSVNFWNLGVMIYQFLYNILPFDLSRNDAPFDMYNKILKGGLSFPANTKYIRANELISHLLQKDPKSRAELNDIKYSRWLDAIDWQRIKNLAYESPIKPQIVFQRQANLSKCASLTRHVHEINKLENEQAQKPKKVNKSMNWDKFF</sequence>
<evidence type="ECO:0000259" key="9">
    <source>
        <dbReference type="PROSITE" id="PS50011"/>
    </source>
</evidence>
<accession>A0A1R2BR87</accession>
<evidence type="ECO:0000256" key="7">
    <source>
        <dbReference type="ARBA" id="ARBA00022842"/>
    </source>
</evidence>
<dbReference type="InterPro" id="IPR018490">
    <property type="entry name" value="cNMP-bd_dom_sf"/>
</dbReference>
<dbReference type="Gene3D" id="1.10.510.10">
    <property type="entry name" value="Transferase(Phosphotransferase) domain 1"/>
    <property type="match status" value="1"/>
</dbReference>
<feature type="domain" description="Cyclic nucleotide-binding" evidence="10">
    <location>
        <begin position="412"/>
        <end position="526"/>
    </location>
</feature>
<keyword evidence="5" id="KW-0418">Kinase</keyword>
<dbReference type="GO" id="GO:0004691">
    <property type="term" value="F:cAMP-dependent protein kinase activity"/>
    <property type="evidence" value="ECO:0007669"/>
    <property type="project" value="TreeGrafter"/>
</dbReference>
<evidence type="ECO:0000256" key="5">
    <source>
        <dbReference type="ARBA" id="ARBA00022777"/>
    </source>
</evidence>
<dbReference type="AlphaFoldDB" id="A0A1R2BR87"/>
<proteinExistence type="predicted"/>
<feature type="domain" description="Cyclic nucleotide-binding" evidence="10">
    <location>
        <begin position="175"/>
        <end position="277"/>
    </location>
</feature>
<dbReference type="OrthoDB" id="100546at2759"/>
<keyword evidence="7" id="KW-0460">Magnesium</keyword>
<name>A0A1R2BR87_9CILI</name>
<keyword evidence="4" id="KW-0547">Nucleotide-binding</keyword>
<dbReference type="PRINTS" id="PR00103">
    <property type="entry name" value="CAMPKINASE"/>
</dbReference>
<dbReference type="SUPFAM" id="SSF56112">
    <property type="entry name" value="Protein kinase-like (PK-like)"/>
    <property type="match status" value="1"/>
</dbReference>
<evidence type="ECO:0000259" key="10">
    <source>
        <dbReference type="PROSITE" id="PS50042"/>
    </source>
</evidence>
<evidence type="ECO:0000313" key="11">
    <source>
        <dbReference type="EMBL" id="OMJ79256.1"/>
    </source>
</evidence>
<feature type="domain" description="Cyclic nucleotide-binding" evidence="10">
    <location>
        <begin position="57"/>
        <end position="172"/>
    </location>
</feature>
<dbReference type="InterPro" id="IPR000595">
    <property type="entry name" value="cNMP-bd_dom"/>
</dbReference>
<keyword evidence="2" id="KW-0723">Serine/threonine-protein kinase</keyword>
<evidence type="ECO:0000256" key="6">
    <source>
        <dbReference type="ARBA" id="ARBA00022840"/>
    </source>
</evidence>
<dbReference type="Gene3D" id="3.30.200.20">
    <property type="entry name" value="Phosphorylase Kinase, domain 1"/>
    <property type="match status" value="1"/>
</dbReference>
<dbReference type="InterPro" id="IPR014710">
    <property type="entry name" value="RmlC-like_jellyroll"/>
</dbReference>
<dbReference type="SMART" id="SM00100">
    <property type="entry name" value="cNMP"/>
    <property type="match status" value="3"/>
</dbReference>
<dbReference type="SUPFAM" id="SSF51206">
    <property type="entry name" value="cAMP-binding domain-like"/>
    <property type="match status" value="4"/>
</dbReference>
<gene>
    <name evidence="11" type="ORF">SteCoe_20765</name>
</gene>
<dbReference type="CDD" id="cd00038">
    <property type="entry name" value="CAP_ED"/>
    <property type="match status" value="3"/>
</dbReference>
<feature type="domain" description="Protein kinase" evidence="9">
    <location>
        <begin position="500"/>
        <end position="783"/>
    </location>
</feature>
<organism evidence="11 12">
    <name type="scientific">Stentor coeruleus</name>
    <dbReference type="NCBI Taxonomy" id="5963"/>
    <lineage>
        <taxon>Eukaryota</taxon>
        <taxon>Sar</taxon>
        <taxon>Alveolata</taxon>
        <taxon>Ciliophora</taxon>
        <taxon>Postciliodesmatophora</taxon>
        <taxon>Heterotrichea</taxon>
        <taxon>Heterotrichida</taxon>
        <taxon>Stentoridae</taxon>
        <taxon>Stentor</taxon>
    </lineage>
</organism>
<dbReference type="InterPro" id="IPR000719">
    <property type="entry name" value="Prot_kinase_dom"/>
</dbReference>
<dbReference type="Proteomes" id="UP000187209">
    <property type="component" value="Unassembled WGS sequence"/>
</dbReference>
<dbReference type="GO" id="GO:0005524">
    <property type="term" value="F:ATP binding"/>
    <property type="evidence" value="ECO:0007669"/>
    <property type="project" value="UniProtKB-KW"/>
</dbReference>
<keyword evidence="12" id="KW-1185">Reference proteome</keyword>
<dbReference type="Pfam" id="PF00027">
    <property type="entry name" value="cNMP_binding"/>
    <property type="match status" value="3"/>
</dbReference>
<keyword evidence="3" id="KW-0808">Transferase</keyword>
<keyword evidence="6" id="KW-0067">ATP-binding</keyword>
<evidence type="ECO:0000256" key="8">
    <source>
        <dbReference type="ARBA" id="ARBA00024113"/>
    </source>
</evidence>
<dbReference type="GO" id="GO:0005952">
    <property type="term" value="C:cAMP-dependent protein kinase complex"/>
    <property type="evidence" value="ECO:0007669"/>
    <property type="project" value="TreeGrafter"/>
</dbReference>
<dbReference type="SMART" id="SM00220">
    <property type="entry name" value="S_TKc"/>
    <property type="match status" value="1"/>
</dbReference>
<evidence type="ECO:0000256" key="2">
    <source>
        <dbReference type="ARBA" id="ARBA00022527"/>
    </source>
</evidence>
<dbReference type="PANTHER" id="PTHR24353:SF37">
    <property type="entry name" value="CAMP-DEPENDENT PROTEIN KINASE CATALYTIC SUBUNIT PRKX"/>
    <property type="match status" value="1"/>
</dbReference>
<dbReference type="Gene3D" id="2.60.120.10">
    <property type="entry name" value="Jelly Rolls"/>
    <property type="match status" value="3"/>
</dbReference>